<accession>A0ABY4WVZ4</accession>
<evidence type="ECO:0000313" key="1">
    <source>
        <dbReference type="EMBL" id="USH02676.1"/>
    </source>
</evidence>
<reference evidence="1" key="1">
    <citation type="submission" date="2021-08" db="EMBL/GenBank/DDBJ databases">
        <authorList>
            <person name="Sakaguchi M."/>
            <person name="Kikuchi T."/>
            <person name="Urbanczyk H."/>
        </authorList>
    </citation>
    <scope>NUCLEOTIDE SEQUENCE</scope>
    <source>
        <strain evidence="1">020920N</strain>
    </source>
</reference>
<dbReference type="Proteomes" id="UP001056255">
    <property type="component" value="Chromosome I"/>
</dbReference>
<name>A0ABY4WVZ4_9GAMM</name>
<keyword evidence="2" id="KW-1185">Reference proteome</keyword>
<dbReference type="Pfam" id="PF02566">
    <property type="entry name" value="OsmC"/>
    <property type="match status" value="1"/>
</dbReference>
<evidence type="ECO:0000313" key="2">
    <source>
        <dbReference type="Proteomes" id="UP001056255"/>
    </source>
</evidence>
<proteinExistence type="predicted"/>
<dbReference type="Gene3D" id="2.20.25.10">
    <property type="match status" value="1"/>
</dbReference>
<dbReference type="SUPFAM" id="SSF82784">
    <property type="entry name" value="OsmC-like"/>
    <property type="match status" value="1"/>
</dbReference>
<dbReference type="PANTHER" id="PTHR34352:SF1">
    <property type="entry name" value="PROTEIN YHFA"/>
    <property type="match status" value="1"/>
</dbReference>
<dbReference type="Gene3D" id="3.30.300.20">
    <property type="match status" value="1"/>
</dbReference>
<protein>
    <submittedName>
        <fullName evidence="1">OsmC family protein</fullName>
    </submittedName>
</protein>
<gene>
    <name evidence="1" type="ORF">K6Q96_01095</name>
</gene>
<dbReference type="InterPro" id="IPR036102">
    <property type="entry name" value="OsmC/Ohrsf"/>
</dbReference>
<dbReference type="InterPro" id="IPR003718">
    <property type="entry name" value="OsmC/Ohr_fam"/>
</dbReference>
<dbReference type="PANTHER" id="PTHR34352">
    <property type="entry name" value="PROTEIN YHFA"/>
    <property type="match status" value="1"/>
</dbReference>
<sequence>MQASVKWCGNETFLGLSNSGHSIVMDGNGGANAPSPMEMVLMGAGGCSSVDVVAALKENAEQVISCVAELSAERREQAPKLFTKINIHFVVTGKALDESRVASAVKDSLEKYCSVCLMLGAGVEMIHSYEIIENA</sequence>
<dbReference type="EMBL" id="CP082275">
    <property type="protein sequence ID" value="USH02676.1"/>
    <property type="molecule type" value="Genomic_DNA"/>
</dbReference>
<dbReference type="RefSeq" id="WP_251877186.1">
    <property type="nucleotide sequence ID" value="NZ_CP082275.1"/>
</dbReference>
<dbReference type="InterPro" id="IPR015946">
    <property type="entry name" value="KH_dom-like_a/b"/>
</dbReference>
<organism evidence="1 2">
    <name type="scientific">Grimontia kaedaensis</name>
    <dbReference type="NCBI Taxonomy" id="2872157"/>
    <lineage>
        <taxon>Bacteria</taxon>
        <taxon>Pseudomonadati</taxon>
        <taxon>Pseudomonadota</taxon>
        <taxon>Gammaproteobacteria</taxon>
        <taxon>Vibrionales</taxon>
        <taxon>Vibrionaceae</taxon>
        <taxon>Grimontia</taxon>
    </lineage>
</organism>
<dbReference type="NCBIfam" id="NF008009">
    <property type="entry name" value="PRK10738.1"/>
    <property type="match status" value="1"/>
</dbReference>